<proteinExistence type="predicted"/>
<dbReference type="Gene3D" id="3.40.35.10">
    <property type="entry name" value="Phosphotransferase system, sorbose subfamily IIB component"/>
    <property type="match status" value="1"/>
</dbReference>
<keyword evidence="4" id="KW-0762">Sugar transport</keyword>
<evidence type="ECO:0000256" key="3">
    <source>
        <dbReference type="ARBA" id="ARBA00022490"/>
    </source>
</evidence>
<keyword evidence="5" id="KW-0808">Transferase</keyword>
<keyword evidence="6" id="KW-0598">Phosphotransferase system</keyword>
<organism evidence="9 10">
    <name type="scientific">Breznakia pachnodae</name>
    <dbReference type="NCBI Taxonomy" id="265178"/>
    <lineage>
        <taxon>Bacteria</taxon>
        <taxon>Bacillati</taxon>
        <taxon>Bacillota</taxon>
        <taxon>Erysipelotrichia</taxon>
        <taxon>Erysipelotrichales</taxon>
        <taxon>Erysipelotrichaceae</taxon>
        <taxon>Breznakia</taxon>
    </lineage>
</organism>
<comment type="subcellular location">
    <subcellularLocation>
        <location evidence="1">Cytoplasm</location>
    </subcellularLocation>
</comment>
<evidence type="ECO:0000256" key="4">
    <source>
        <dbReference type="ARBA" id="ARBA00022597"/>
    </source>
</evidence>
<comment type="caution">
    <text evidence="9">The sequence shown here is derived from an EMBL/GenBank/DDBJ whole genome shotgun (WGS) entry which is preliminary data.</text>
</comment>
<reference evidence="9 10" key="1">
    <citation type="submission" date="2023-07" db="EMBL/GenBank/DDBJ databases">
        <title>Genomic Encyclopedia of Type Strains, Phase IV (KMG-IV): sequencing the most valuable type-strain genomes for metagenomic binning, comparative biology and taxonomic classification.</title>
        <authorList>
            <person name="Goeker M."/>
        </authorList>
    </citation>
    <scope>NUCLEOTIDE SEQUENCE [LARGE SCALE GENOMIC DNA]</scope>
    <source>
        <strain evidence="9 10">DSM 16784</strain>
    </source>
</reference>
<dbReference type="RefSeq" id="WP_307406554.1">
    <property type="nucleotide sequence ID" value="NZ_JAUSUR010000002.1"/>
</dbReference>
<keyword evidence="3" id="KW-0963">Cytoplasm</keyword>
<evidence type="ECO:0000313" key="10">
    <source>
        <dbReference type="Proteomes" id="UP001230220"/>
    </source>
</evidence>
<accession>A0ABU0E0Y9</accession>
<evidence type="ECO:0000256" key="6">
    <source>
        <dbReference type="ARBA" id="ARBA00022683"/>
    </source>
</evidence>
<keyword evidence="2" id="KW-0813">Transport</keyword>
<evidence type="ECO:0000313" key="9">
    <source>
        <dbReference type="EMBL" id="MDQ0360557.1"/>
    </source>
</evidence>
<name>A0ABU0E0Y9_9FIRM</name>
<keyword evidence="10" id="KW-1185">Reference proteome</keyword>
<dbReference type="InterPro" id="IPR004720">
    <property type="entry name" value="PTS_IIB_sorbose-sp"/>
</dbReference>
<evidence type="ECO:0000259" key="8">
    <source>
        <dbReference type="PROSITE" id="PS51101"/>
    </source>
</evidence>
<gene>
    <name evidence="9" type="ORF">J2S15_001302</name>
</gene>
<sequence>MIKLVRIDDRLIHGQVALVWSKHLGINRIMVINDRSANNETLKATLKMACPGSIKCAVLTVEKGIETLNDPRCKDLNVFVVVDNPSDALELVNRVGFIDRVNFGNYGKTSNMEGKEKVTNNIFLDDVDKKQIHEIAAAGVYVFSQLLPDNEEVDLTTY</sequence>
<dbReference type="InterPro" id="IPR036667">
    <property type="entry name" value="PTS_IIB_sorbose-sp_sf"/>
</dbReference>
<dbReference type="PROSITE" id="PS51101">
    <property type="entry name" value="PTS_EIIB_TYPE_4"/>
    <property type="match status" value="1"/>
</dbReference>
<evidence type="ECO:0000256" key="1">
    <source>
        <dbReference type="ARBA" id="ARBA00004496"/>
    </source>
</evidence>
<evidence type="ECO:0000256" key="2">
    <source>
        <dbReference type="ARBA" id="ARBA00022448"/>
    </source>
</evidence>
<dbReference type="Pfam" id="PF03830">
    <property type="entry name" value="PTSIIB_sorb"/>
    <property type="match status" value="1"/>
</dbReference>
<feature type="domain" description="PTS EIIB type-4" evidence="8">
    <location>
        <begin position="1"/>
        <end position="158"/>
    </location>
</feature>
<keyword evidence="7" id="KW-0418">Kinase</keyword>
<dbReference type="SUPFAM" id="SSF52728">
    <property type="entry name" value="PTS IIb component"/>
    <property type="match status" value="1"/>
</dbReference>
<dbReference type="Proteomes" id="UP001230220">
    <property type="component" value="Unassembled WGS sequence"/>
</dbReference>
<protein>
    <submittedName>
        <fullName evidence="9">PTS system mannose-specific IIB component</fullName>
    </submittedName>
</protein>
<evidence type="ECO:0000256" key="5">
    <source>
        <dbReference type="ARBA" id="ARBA00022679"/>
    </source>
</evidence>
<dbReference type="EMBL" id="JAUSUR010000002">
    <property type="protein sequence ID" value="MDQ0360557.1"/>
    <property type="molecule type" value="Genomic_DNA"/>
</dbReference>
<evidence type="ECO:0000256" key="7">
    <source>
        <dbReference type="ARBA" id="ARBA00022777"/>
    </source>
</evidence>